<dbReference type="GO" id="GO:0000976">
    <property type="term" value="F:transcription cis-regulatory region binding"/>
    <property type="evidence" value="ECO:0007669"/>
    <property type="project" value="TreeGrafter"/>
</dbReference>
<dbReference type="InterPro" id="IPR050109">
    <property type="entry name" value="HTH-type_TetR-like_transc_reg"/>
</dbReference>
<evidence type="ECO:0000313" key="6">
    <source>
        <dbReference type="EMBL" id="MVU80389.1"/>
    </source>
</evidence>
<feature type="DNA-binding region" description="H-T-H motif" evidence="4">
    <location>
        <begin position="32"/>
        <end position="51"/>
    </location>
</feature>
<evidence type="ECO:0000256" key="3">
    <source>
        <dbReference type="ARBA" id="ARBA00023163"/>
    </source>
</evidence>
<dbReference type="SUPFAM" id="SSF46689">
    <property type="entry name" value="Homeodomain-like"/>
    <property type="match status" value="1"/>
</dbReference>
<dbReference type="RefSeq" id="WP_328602271.1">
    <property type="nucleotide sequence ID" value="NZ_WRPP01000005.1"/>
</dbReference>
<reference evidence="6 7" key="1">
    <citation type="submission" date="2019-12" db="EMBL/GenBank/DDBJ databases">
        <title>Nocardia sp. nov. ET3-3 isolated from soil.</title>
        <authorList>
            <person name="Kanchanasin P."/>
            <person name="Tanasupawat S."/>
            <person name="Yuki M."/>
            <person name="Kudo T."/>
        </authorList>
    </citation>
    <scope>NUCLEOTIDE SEQUENCE [LARGE SCALE GENOMIC DNA]</scope>
    <source>
        <strain evidence="6 7">ET3-3</strain>
    </source>
</reference>
<dbReference type="Pfam" id="PF17940">
    <property type="entry name" value="TetR_C_31"/>
    <property type="match status" value="1"/>
</dbReference>
<dbReference type="AlphaFoldDB" id="A0A7K1V1S9"/>
<dbReference type="PANTHER" id="PTHR30055">
    <property type="entry name" value="HTH-TYPE TRANSCRIPTIONAL REGULATOR RUTR"/>
    <property type="match status" value="1"/>
</dbReference>
<sequence>MATAAEQGRETRARLMTAAVELLAEHGWGEVTTRSVADRAGVRPGVVHYHFPSVTDLLIDASAQAARHEYESVMTGVLALRGPDAMREMLAAIASYSSADPITIAMTEMMLAATRHERLRVELGRLVADARAVLAQWFRADGSVPDPEATATVVAALLDGLILHRLIDPGLGSVDVTGPLLRAAGLAESRTSEGVSDERAG</sequence>
<comment type="caution">
    <text evidence="6">The sequence shown here is derived from an EMBL/GenBank/DDBJ whole genome shotgun (WGS) entry which is preliminary data.</text>
</comment>
<dbReference type="PROSITE" id="PS50977">
    <property type="entry name" value="HTH_TETR_2"/>
    <property type="match status" value="1"/>
</dbReference>
<evidence type="ECO:0000256" key="4">
    <source>
        <dbReference type="PROSITE-ProRule" id="PRU00335"/>
    </source>
</evidence>
<dbReference type="InterPro" id="IPR041583">
    <property type="entry name" value="TetR_C_31"/>
</dbReference>
<dbReference type="Gene3D" id="1.10.357.10">
    <property type="entry name" value="Tetracycline Repressor, domain 2"/>
    <property type="match status" value="1"/>
</dbReference>
<protein>
    <submittedName>
        <fullName evidence="6">TetR family transcriptional regulator</fullName>
    </submittedName>
</protein>
<feature type="domain" description="HTH tetR-type" evidence="5">
    <location>
        <begin position="9"/>
        <end position="69"/>
    </location>
</feature>
<dbReference type="InterPro" id="IPR001647">
    <property type="entry name" value="HTH_TetR"/>
</dbReference>
<proteinExistence type="predicted"/>
<gene>
    <name evidence="6" type="ORF">GPX89_24460</name>
</gene>
<evidence type="ECO:0000256" key="1">
    <source>
        <dbReference type="ARBA" id="ARBA00023015"/>
    </source>
</evidence>
<keyword evidence="2 4" id="KW-0238">DNA-binding</keyword>
<keyword evidence="3" id="KW-0804">Transcription</keyword>
<dbReference type="Pfam" id="PF00440">
    <property type="entry name" value="TetR_N"/>
    <property type="match status" value="1"/>
</dbReference>
<name>A0A7K1V1S9_9NOCA</name>
<evidence type="ECO:0000256" key="2">
    <source>
        <dbReference type="ARBA" id="ARBA00023125"/>
    </source>
</evidence>
<evidence type="ECO:0000313" key="7">
    <source>
        <dbReference type="Proteomes" id="UP000466794"/>
    </source>
</evidence>
<dbReference type="EMBL" id="WRPP01000005">
    <property type="protein sequence ID" value="MVU80389.1"/>
    <property type="molecule type" value="Genomic_DNA"/>
</dbReference>
<dbReference type="PANTHER" id="PTHR30055:SF234">
    <property type="entry name" value="HTH-TYPE TRANSCRIPTIONAL REGULATOR BETI"/>
    <property type="match status" value="1"/>
</dbReference>
<dbReference type="Proteomes" id="UP000466794">
    <property type="component" value="Unassembled WGS sequence"/>
</dbReference>
<accession>A0A7K1V1S9</accession>
<organism evidence="6 7">
    <name type="scientific">Nocardia terrae</name>
    <dbReference type="NCBI Taxonomy" id="2675851"/>
    <lineage>
        <taxon>Bacteria</taxon>
        <taxon>Bacillati</taxon>
        <taxon>Actinomycetota</taxon>
        <taxon>Actinomycetes</taxon>
        <taxon>Mycobacteriales</taxon>
        <taxon>Nocardiaceae</taxon>
        <taxon>Nocardia</taxon>
    </lineage>
</organism>
<evidence type="ECO:0000259" key="5">
    <source>
        <dbReference type="PROSITE" id="PS50977"/>
    </source>
</evidence>
<dbReference type="SUPFAM" id="SSF48498">
    <property type="entry name" value="Tetracyclin repressor-like, C-terminal domain"/>
    <property type="match status" value="1"/>
</dbReference>
<dbReference type="GO" id="GO:0003700">
    <property type="term" value="F:DNA-binding transcription factor activity"/>
    <property type="evidence" value="ECO:0007669"/>
    <property type="project" value="TreeGrafter"/>
</dbReference>
<keyword evidence="1" id="KW-0805">Transcription regulation</keyword>
<dbReference type="InterPro" id="IPR036271">
    <property type="entry name" value="Tet_transcr_reg_TetR-rel_C_sf"/>
</dbReference>
<keyword evidence="7" id="KW-1185">Reference proteome</keyword>
<dbReference type="InterPro" id="IPR009057">
    <property type="entry name" value="Homeodomain-like_sf"/>
</dbReference>
<dbReference type="PRINTS" id="PR00455">
    <property type="entry name" value="HTHTETR"/>
</dbReference>